<comment type="caution">
    <text evidence="2">The sequence shown here is derived from an EMBL/GenBank/DDBJ whole genome shotgun (WGS) entry which is preliminary data.</text>
</comment>
<evidence type="ECO:0000313" key="3">
    <source>
        <dbReference type="Proteomes" id="UP001304895"/>
    </source>
</evidence>
<gene>
    <name evidence="2" type="ORF">BT67DRAFT_236127</name>
</gene>
<name>A0AAN6UPB1_9PEZI</name>
<proteinExistence type="predicted"/>
<keyword evidence="3" id="KW-1185">Reference proteome</keyword>
<accession>A0AAN6UPB1</accession>
<dbReference type="EMBL" id="MU853404">
    <property type="protein sequence ID" value="KAK4136245.1"/>
    <property type="molecule type" value="Genomic_DNA"/>
</dbReference>
<dbReference type="Proteomes" id="UP001304895">
    <property type="component" value="Unassembled WGS sequence"/>
</dbReference>
<evidence type="ECO:0000313" key="2">
    <source>
        <dbReference type="EMBL" id="KAK4136245.1"/>
    </source>
</evidence>
<evidence type="ECO:0000256" key="1">
    <source>
        <dbReference type="SAM" id="MobiDB-lite"/>
    </source>
</evidence>
<protein>
    <submittedName>
        <fullName evidence="2">Uncharacterized protein</fullName>
    </submittedName>
</protein>
<dbReference type="AlphaFoldDB" id="A0AAN6UPB1"/>
<organism evidence="2 3">
    <name type="scientific">Trichocladium antarcticum</name>
    <dbReference type="NCBI Taxonomy" id="1450529"/>
    <lineage>
        <taxon>Eukaryota</taxon>
        <taxon>Fungi</taxon>
        <taxon>Dikarya</taxon>
        <taxon>Ascomycota</taxon>
        <taxon>Pezizomycotina</taxon>
        <taxon>Sordariomycetes</taxon>
        <taxon>Sordariomycetidae</taxon>
        <taxon>Sordariales</taxon>
        <taxon>Chaetomiaceae</taxon>
        <taxon>Trichocladium</taxon>
    </lineage>
</organism>
<reference evidence="2" key="1">
    <citation type="journal article" date="2023" name="Mol. Phylogenet. Evol.">
        <title>Genome-scale phylogeny and comparative genomics of the fungal order Sordariales.</title>
        <authorList>
            <person name="Hensen N."/>
            <person name="Bonometti L."/>
            <person name="Westerberg I."/>
            <person name="Brannstrom I.O."/>
            <person name="Guillou S."/>
            <person name="Cros-Aarteil S."/>
            <person name="Calhoun S."/>
            <person name="Haridas S."/>
            <person name="Kuo A."/>
            <person name="Mondo S."/>
            <person name="Pangilinan J."/>
            <person name="Riley R."/>
            <person name="LaButti K."/>
            <person name="Andreopoulos B."/>
            <person name="Lipzen A."/>
            <person name="Chen C."/>
            <person name="Yan M."/>
            <person name="Daum C."/>
            <person name="Ng V."/>
            <person name="Clum A."/>
            <person name="Steindorff A."/>
            <person name="Ohm R.A."/>
            <person name="Martin F."/>
            <person name="Silar P."/>
            <person name="Natvig D.O."/>
            <person name="Lalanne C."/>
            <person name="Gautier V."/>
            <person name="Ament-Velasquez S.L."/>
            <person name="Kruys A."/>
            <person name="Hutchinson M.I."/>
            <person name="Powell A.J."/>
            <person name="Barry K."/>
            <person name="Miller A.N."/>
            <person name="Grigoriev I.V."/>
            <person name="Debuchy R."/>
            <person name="Gladieux P."/>
            <person name="Hiltunen Thoren M."/>
            <person name="Johannesson H."/>
        </authorList>
    </citation>
    <scope>NUCLEOTIDE SEQUENCE</scope>
    <source>
        <strain evidence="2">CBS 123565</strain>
    </source>
</reference>
<sequence>MPVGGVSAPQSSSSHDATCIHGNSPSFPGLIPSDRGMSCLGEPPPQSSRPPLLGHWPASGGVTGHDVRPCKKHNQRRSRAESGRGTVVSAAPMRGTHGGSISLARHVGLEVVGGNYPIGQAVVEVRLRGQAFVKIRLHLFACCQKDWPADHGRTGLIMGLRLLAVGEYPISAALPLEWIKRYKWGFYRQGTGRFKSGTDTSSDTCGAFLRRPASIPPSHTQHRQPAEDGLTCPPHFNLQWSGRRAGAGNQVPRVAGVVQTGNLAR</sequence>
<feature type="compositionally biased region" description="Polar residues" evidence="1">
    <location>
        <begin position="8"/>
        <end position="26"/>
    </location>
</feature>
<feature type="region of interest" description="Disordered" evidence="1">
    <location>
        <begin position="1"/>
        <end position="92"/>
    </location>
</feature>
<reference evidence="2" key="2">
    <citation type="submission" date="2023-05" db="EMBL/GenBank/DDBJ databases">
        <authorList>
            <consortium name="Lawrence Berkeley National Laboratory"/>
            <person name="Steindorff A."/>
            <person name="Hensen N."/>
            <person name="Bonometti L."/>
            <person name="Westerberg I."/>
            <person name="Brannstrom I.O."/>
            <person name="Guillou S."/>
            <person name="Cros-Aarteil S."/>
            <person name="Calhoun S."/>
            <person name="Haridas S."/>
            <person name="Kuo A."/>
            <person name="Mondo S."/>
            <person name="Pangilinan J."/>
            <person name="Riley R."/>
            <person name="Labutti K."/>
            <person name="Andreopoulos B."/>
            <person name="Lipzen A."/>
            <person name="Chen C."/>
            <person name="Yanf M."/>
            <person name="Daum C."/>
            <person name="Ng V."/>
            <person name="Clum A."/>
            <person name="Ohm R."/>
            <person name="Martin F."/>
            <person name="Silar P."/>
            <person name="Natvig D."/>
            <person name="Lalanne C."/>
            <person name="Gautier V."/>
            <person name="Ament-Velasquez S.L."/>
            <person name="Kruys A."/>
            <person name="Hutchinson M.I."/>
            <person name="Powell A.J."/>
            <person name="Barry K."/>
            <person name="Miller A.N."/>
            <person name="Grigoriev I.V."/>
            <person name="Debuchy R."/>
            <person name="Gladieux P."/>
            <person name="Thoren M.H."/>
            <person name="Johannesson H."/>
        </authorList>
    </citation>
    <scope>NUCLEOTIDE SEQUENCE</scope>
    <source>
        <strain evidence="2">CBS 123565</strain>
    </source>
</reference>